<comment type="caution">
    <text evidence="1">The sequence shown here is derived from an EMBL/GenBank/DDBJ whole genome shotgun (WGS) entry which is preliminary data.</text>
</comment>
<reference evidence="1" key="1">
    <citation type="submission" date="2022-07" db="EMBL/GenBank/DDBJ databases">
        <title>Genome Sequence of Phlebia brevispora.</title>
        <authorList>
            <person name="Buettner E."/>
        </authorList>
    </citation>
    <scope>NUCLEOTIDE SEQUENCE</scope>
    <source>
        <strain evidence="1">MPL23</strain>
    </source>
</reference>
<name>A0ACC1TFD7_9APHY</name>
<proteinExistence type="predicted"/>
<evidence type="ECO:0000313" key="1">
    <source>
        <dbReference type="EMBL" id="KAJ3559826.1"/>
    </source>
</evidence>
<keyword evidence="2" id="KW-1185">Reference proteome</keyword>
<organism evidence="1 2">
    <name type="scientific">Phlebia brevispora</name>
    <dbReference type="NCBI Taxonomy" id="194682"/>
    <lineage>
        <taxon>Eukaryota</taxon>
        <taxon>Fungi</taxon>
        <taxon>Dikarya</taxon>
        <taxon>Basidiomycota</taxon>
        <taxon>Agaricomycotina</taxon>
        <taxon>Agaricomycetes</taxon>
        <taxon>Polyporales</taxon>
        <taxon>Meruliaceae</taxon>
        <taxon>Phlebia</taxon>
    </lineage>
</organism>
<sequence>MSKIDSIHDGSVESEKGDAQTITITDIDDKDQALRLVGLERTEDVSEERYRQVRRKLDLVIPPLCAAVYCTQYLDKNVLNYASIMGLPITGQDYNLVALAFYLGFFIWVFPTMYISQKLRLGKYLGTNVVLWGSHHDAACRSKFVRAILHPQDPIGNAGELRRTKSDINRVDVLQEERTGYPDILNGVASIFGGFVAYGISFDSSPRLAPYKIMYLLCGALAIVVGVAVLLWMPDSPLHARFLSRQERIAAVERIRSDQGGTENKKIKKVQIIEALLDIRTWLIVLSTLVTSIPNGSLSNFGNIVIKSFGYTSRQSLILSTPAGVIGILSALICGWYSDRKNERMLPIVWGLIPTIVGAAMLVSLKGPEHKGALLFANYIIGTFGSSLAIIYAYNASNTSGYTKKVTINAMTLAAFCAGNIIGAETFLPKDAPNYIPGKTAILVLLCSQLFICFLLRWINLHLNKKKRQLIGQMKEQNNWTDDDVEKERQRHAFLDMTDIHTKLTREALHLLPSSSSGDKTDFIAAFVSSQREFRKFYALEGRKSQAAWKQSTTGELDQANTKETIDAGFSTPVAKARLPDAQPLNAVLQPQSPGSPIATQPKIHKRKEKETRVKANDGPGSDGDVKGRPNARVMTRSSQKTLEETFAKQGTKNTKKRSRSSDSEHQALLAERRERRRAKRDIVEPQAKKPRREDMSAKVQVDKASKKTAKAKSVNVAAGLALMHGFSATNVGPSRLTLKPSFGVFQKGRASEHTKVRKSQKPKAVSNRWSEASFLKVAGDTRKKEDNASSESSSSSDRSSLNSGRCVSRPGNHKKTKLRKGVNKPVPQSTPSDASVDRERSASAHSVAPDRAESFVWDIELEGNSLPRSSVDPAASEQKNSTVILNTRVVQWNASEAGRQHTFVLASRSRTISAEFQGVQDSPRPTPSASAGHSMHVDHLASITSLAPSQHASLAPSQSASQVNRPSTSSGGSDARPALVLRHSKYFRNPLPYNVLNETAVAPLPPVTPTSSYQAPFQNSPRRDLCSVVLTAHDSETAPQLPYNVPVCLGSDHAMGDTALGVLRLSAAPEHIEGRSELLALNDDLNDVQYSLNDPDCESLATYDPEEPVANPRSTDFDVYDQQPDFPRSSSISAMTGFDPYMDPEGDYYTASQFSSSWQSDVVWYPATPIYYDQEFSSQQAGDGDGFISQHSFMSNYDSATIPSLDPSTQTFVGPDDPFDNWYATPSGQSDFEVYRDEFPTVSRVEEDVAKQLRGHWRPQKLSGNDYGYYLRYLIGPAFV</sequence>
<dbReference type="EMBL" id="JANHOG010000007">
    <property type="protein sequence ID" value="KAJ3559826.1"/>
    <property type="molecule type" value="Genomic_DNA"/>
</dbReference>
<dbReference type="Proteomes" id="UP001148662">
    <property type="component" value="Unassembled WGS sequence"/>
</dbReference>
<evidence type="ECO:0000313" key="2">
    <source>
        <dbReference type="Proteomes" id="UP001148662"/>
    </source>
</evidence>
<accession>A0ACC1TFD7</accession>
<gene>
    <name evidence="1" type="ORF">NM688_g100</name>
</gene>
<protein>
    <submittedName>
        <fullName evidence="1">Uncharacterized protein</fullName>
    </submittedName>
</protein>